<evidence type="ECO:0000256" key="4">
    <source>
        <dbReference type="ARBA" id="ARBA00023136"/>
    </source>
</evidence>
<dbReference type="GO" id="GO:0009403">
    <property type="term" value="P:toxin biosynthetic process"/>
    <property type="evidence" value="ECO:0007669"/>
    <property type="project" value="InterPro"/>
</dbReference>
<proteinExistence type="predicted"/>
<evidence type="ECO:0000256" key="2">
    <source>
        <dbReference type="ARBA" id="ARBA00022692"/>
    </source>
</evidence>
<evidence type="ECO:0000256" key="5">
    <source>
        <dbReference type="SAM" id="Phobius"/>
    </source>
</evidence>
<dbReference type="InterPro" id="IPR003825">
    <property type="entry name" value="Colicin-V_CvpA"/>
</dbReference>
<sequence>MLINIVIIIILAWAFMIGYSRGLILQVLYSIGMIVAALIANASYKGLATHLSQWIPFSSATSGSHLLIFSDALLFHLDDAFYAGIAFIIIFVVAYVVIRLIGLFLRFGRARLGRNGKIIAGILGLCATYFGLQMFFTTLSLVPINTIQTHLAQSGLVKLMVLHTPFSSALLQNLFIETITKIHPFG</sequence>
<feature type="transmembrane region" description="Helical" evidence="5">
    <location>
        <begin position="81"/>
        <end position="105"/>
    </location>
</feature>
<dbReference type="Pfam" id="PF02674">
    <property type="entry name" value="Colicin_V"/>
    <property type="match status" value="1"/>
</dbReference>
<dbReference type="PANTHER" id="PTHR37306:SF1">
    <property type="entry name" value="COLICIN V PRODUCTION PROTEIN"/>
    <property type="match status" value="1"/>
</dbReference>
<accession>A0A7X1Z8U2</accession>
<evidence type="ECO:0000313" key="6">
    <source>
        <dbReference type="EMBL" id="MQW39965.1"/>
    </source>
</evidence>
<organism evidence="6 7">
    <name type="scientific">Lactococcus hircilactis</name>
    <dbReference type="NCBI Taxonomy" id="1494462"/>
    <lineage>
        <taxon>Bacteria</taxon>
        <taxon>Bacillati</taxon>
        <taxon>Bacillota</taxon>
        <taxon>Bacilli</taxon>
        <taxon>Lactobacillales</taxon>
        <taxon>Streptococcaceae</taxon>
        <taxon>Lactococcus</taxon>
    </lineage>
</organism>
<feature type="transmembrane region" description="Helical" evidence="5">
    <location>
        <begin position="54"/>
        <end position="75"/>
    </location>
</feature>
<protein>
    <submittedName>
        <fullName evidence="6">CvpA family protein</fullName>
    </submittedName>
</protein>
<dbReference type="PANTHER" id="PTHR37306">
    <property type="entry name" value="COLICIN V PRODUCTION PROTEIN"/>
    <property type="match status" value="1"/>
</dbReference>
<dbReference type="GO" id="GO:0016020">
    <property type="term" value="C:membrane"/>
    <property type="evidence" value="ECO:0007669"/>
    <property type="project" value="UniProtKB-SubCell"/>
</dbReference>
<dbReference type="RefSeq" id="WP_153496632.1">
    <property type="nucleotide sequence ID" value="NZ_CBCRWP010000010.1"/>
</dbReference>
<reference evidence="6 7" key="1">
    <citation type="submission" date="2019-10" db="EMBL/GenBank/DDBJ databases">
        <authorList>
            <person name="Dong K."/>
        </authorList>
    </citation>
    <scope>NUCLEOTIDE SEQUENCE [LARGE SCALE GENOMIC DNA]</scope>
    <source>
        <strain evidence="6 7">DSM 28960</strain>
    </source>
</reference>
<dbReference type="AlphaFoldDB" id="A0A7X1Z8U2"/>
<evidence type="ECO:0000256" key="3">
    <source>
        <dbReference type="ARBA" id="ARBA00022989"/>
    </source>
</evidence>
<comment type="subcellular location">
    <subcellularLocation>
        <location evidence="1">Membrane</location>
        <topology evidence="1">Multi-pass membrane protein</topology>
    </subcellularLocation>
</comment>
<keyword evidence="4 5" id="KW-0472">Membrane</keyword>
<name>A0A7X1Z8U2_9LACT</name>
<dbReference type="EMBL" id="WITJ01000011">
    <property type="protein sequence ID" value="MQW39965.1"/>
    <property type="molecule type" value="Genomic_DNA"/>
</dbReference>
<keyword evidence="7" id="KW-1185">Reference proteome</keyword>
<keyword evidence="3 5" id="KW-1133">Transmembrane helix</keyword>
<comment type="caution">
    <text evidence="6">The sequence shown here is derived from an EMBL/GenBank/DDBJ whole genome shotgun (WGS) entry which is preliminary data.</text>
</comment>
<evidence type="ECO:0000256" key="1">
    <source>
        <dbReference type="ARBA" id="ARBA00004141"/>
    </source>
</evidence>
<feature type="transmembrane region" description="Helical" evidence="5">
    <location>
        <begin position="117"/>
        <end position="136"/>
    </location>
</feature>
<gene>
    <name evidence="6" type="ORF">GHI93_08500</name>
</gene>
<evidence type="ECO:0000313" key="7">
    <source>
        <dbReference type="Proteomes" id="UP000439550"/>
    </source>
</evidence>
<feature type="transmembrane region" description="Helical" evidence="5">
    <location>
        <begin position="24"/>
        <end position="42"/>
    </location>
</feature>
<keyword evidence="2 5" id="KW-0812">Transmembrane</keyword>
<dbReference type="OrthoDB" id="1809613at2"/>
<dbReference type="Proteomes" id="UP000439550">
    <property type="component" value="Unassembled WGS sequence"/>
</dbReference>